<reference evidence="1" key="1">
    <citation type="submission" date="2021-06" db="EMBL/GenBank/DDBJ databases">
        <authorList>
            <person name="Kallberg Y."/>
            <person name="Tangrot J."/>
            <person name="Rosling A."/>
        </authorList>
    </citation>
    <scope>NUCLEOTIDE SEQUENCE</scope>
    <source>
        <strain evidence="1">MA461A</strain>
    </source>
</reference>
<comment type="caution">
    <text evidence="1">The sequence shown here is derived from an EMBL/GenBank/DDBJ whole genome shotgun (WGS) entry which is preliminary data.</text>
</comment>
<protein>
    <submittedName>
        <fullName evidence="1">27225_t:CDS:1</fullName>
    </submittedName>
</protein>
<proteinExistence type="predicted"/>
<sequence>IDTNRKPILEFISIRSTILPGTSAASYNEVKRLISLLEKHKNDIEGILNPKQVYAIGPDFQQGCTIPHIACWVNGTLIDEDIEKLSNIFENEFEIVAIHLDTDDNNSFNYKTQQSNDKDEPKDNGNENDSGQNDGRDDEKDYNKNNEESNRKDKGSNEKNSGEASEKNGNRGNKRNGEGSGQKSDYDGHEGPSEDDSNKYLHVASTAEAK</sequence>
<keyword evidence="2" id="KW-1185">Reference proteome</keyword>
<feature type="non-terminal residue" evidence="1">
    <location>
        <position position="1"/>
    </location>
</feature>
<dbReference type="Proteomes" id="UP000789920">
    <property type="component" value="Unassembled WGS sequence"/>
</dbReference>
<organism evidence="1 2">
    <name type="scientific">Racocetra persica</name>
    <dbReference type="NCBI Taxonomy" id="160502"/>
    <lineage>
        <taxon>Eukaryota</taxon>
        <taxon>Fungi</taxon>
        <taxon>Fungi incertae sedis</taxon>
        <taxon>Mucoromycota</taxon>
        <taxon>Glomeromycotina</taxon>
        <taxon>Glomeromycetes</taxon>
        <taxon>Diversisporales</taxon>
        <taxon>Gigasporaceae</taxon>
        <taxon>Racocetra</taxon>
    </lineage>
</organism>
<dbReference type="EMBL" id="CAJVQC010135779">
    <property type="protein sequence ID" value="CAG8842814.1"/>
    <property type="molecule type" value="Genomic_DNA"/>
</dbReference>
<name>A0ACA9SKX2_9GLOM</name>
<evidence type="ECO:0000313" key="1">
    <source>
        <dbReference type="EMBL" id="CAG8842814.1"/>
    </source>
</evidence>
<accession>A0ACA9SKX2</accession>
<gene>
    <name evidence="1" type="ORF">RPERSI_LOCUS32487</name>
</gene>
<feature type="non-terminal residue" evidence="1">
    <location>
        <position position="210"/>
    </location>
</feature>
<evidence type="ECO:0000313" key="2">
    <source>
        <dbReference type="Proteomes" id="UP000789920"/>
    </source>
</evidence>